<evidence type="ECO:0000259" key="6">
    <source>
        <dbReference type="PROSITE" id="PS51294"/>
    </source>
</evidence>
<sequence>MAINVLSLSPRSSISDSNDDHKPVEGKGTWTKEEHERFLHAIELYPSGPWKNIAAIIKTRTIRQTQTHAQKYREKLARRNRGLRNKAAIPDELAVFPSSFMSNNVPLPVWSSPCSVHQSMFVPSSFAAEDDTPSFTESMDFLIDVLDIIVPPM</sequence>
<dbReference type="AlphaFoldDB" id="A0A485LBI1"/>
<dbReference type="InterPro" id="IPR001005">
    <property type="entry name" value="SANT/Myb"/>
</dbReference>
<keyword evidence="9" id="KW-1185">Reference proteome</keyword>
<proteinExistence type="predicted"/>
<keyword evidence="1" id="KW-0805">Transcription regulation</keyword>
<evidence type="ECO:0000256" key="3">
    <source>
        <dbReference type="ARBA" id="ARBA00023242"/>
    </source>
</evidence>
<gene>
    <name evidence="8" type="primary">Aste57867_18425</name>
    <name evidence="7" type="ORF">As57867_018363</name>
    <name evidence="8" type="ORF">ASTE57867_18425</name>
</gene>
<evidence type="ECO:0000259" key="5">
    <source>
        <dbReference type="PROSITE" id="PS50090"/>
    </source>
</evidence>
<reference evidence="8 9" key="1">
    <citation type="submission" date="2019-03" db="EMBL/GenBank/DDBJ databases">
        <authorList>
            <person name="Gaulin E."/>
            <person name="Dumas B."/>
        </authorList>
    </citation>
    <scope>NUCLEOTIDE SEQUENCE [LARGE SCALE GENOMIC DNA]</scope>
    <source>
        <strain evidence="8">CBS 568.67</strain>
    </source>
</reference>
<name>A0A485LBI1_9STRA</name>
<keyword evidence="3" id="KW-0539">Nucleus</keyword>
<evidence type="ECO:0000256" key="4">
    <source>
        <dbReference type="SAM" id="MobiDB-lite"/>
    </source>
</evidence>
<dbReference type="SMART" id="SM00717">
    <property type="entry name" value="SANT"/>
    <property type="match status" value="1"/>
</dbReference>
<dbReference type="InterPro" id="IPR017930">
    <property type="entry name" value="Myb_dom"/>
</dbReference>
<dbReference type="EMBL" id="VJMH01006390">
    <property type="protein sequence ID" value="KAF0690175.1"/>
    <property type="molecule type" value="Genomic_DNA"/>
</dbReference>
<dbReference type="EMBL" id="CAADRA010006411">
    <property type="protein sequence ID" value="VFT95161.1"/>
    <property type="molecule type" value="Genomic_DNA"/>
</dbReference>
<dbReference type="PANTHER" id="PTHR44042:SF67">
    <property type="entry name" value="MYB-LIKE PROTEIN I"/>
    <property type="match status" value="1"/>
</dbReference>
<accession>A0A485LBI1</accession>
<dbReference type="Gene3D" id="1.10.10.60">
    <property type="entry name" value="Homeodomain-like"/>
    <property type="match status" value="1"/>
</dbReference>
<dbReference type="PROSITE" id="PS51294">
    <property type="entry name" value="HTH_MYB"/>
    <property type="match status" value="1"/>
</dbReference>
<evidence type="ECO:0000256" key="2">
    <source>
        <dbReference type="ARBA" id="ARBA00023163"/>
    </source>
</evidence>
<dbReference type="Proteomes" id="UP000332933">
    <property type="component" value="Unassembled WGS sequence"/>
</dbReference>
<dbReference type="PROSITE" id="PS50090">
    <property type="entry name" value="MYB_LIKE"/>
    <property type="match status" value="1"/>
</dbReference>
<dbReference type="CDD" id="cd00167">
    <property type="entry name" value="SANT"/>
    <property type="match status" value="1"/>
</dbReference>
<dbReference type="NCBIfam" id="TIGR01557">
    <property type="entry name" value="myb_SHAQKYF"/>
    <property type="match status" value="1"/>
</dbReference>
<evidence type="ECO:0000313" key="7">
    <source>
        <dbReference type="EMBL" id="KAF0690175.1"/>
    </source>
</evidence>
<keyword evidence="2" id="KW-0804">Transcription</keyword>
<reference evidence="7" key="2">
    <citation type="submission" date="2019-06" db="EMBL/GenBank/DDBJ databases">
        <title>Genomics analysis of Aphanomyces spp. identifies a new class of oomycete effector associated with host adaptation.</title>
        <authorList>
            <person name="Gaulin E."/>
        </authorList>
    </citation>
    <scope>NUCLEOTIDE SEQUENCE</scope>
    <source>
        <strain evidence="7">CBS 578.67</strain>
    </source>
</reference>
<evidence type="ECO:0000256" key="1">
    <source>
        <dbReference type="ARBA" id="ARBA00023015"/>
    </source>
</evidence>
<dbReference type="PANTHER" id="PTHR44042">
    <property type="entry name" value="DUPLICATED HOMEODOMAIN-LIKE SUPERFAMILY PROTEIN-RELATED"/>
    <property type="match status" value="1"/>
</dbReference>
<evidence type="ECO:0000313" key="9">
    <source>
        <dbReference type="Proteomes" id="UP000332933"/>
    </source>
</evidence>
<dbReference type="InterPro" id="IPR006447">
    <property type="entry name" value="Myb_dom_plants"/>
</dbReference>
<feature type="domain" description="Myb-like" evidence="5">
    <location>
        <begin position="22"/>
        <end position="73"/>
    </location>
</feature>
<feature type="region of interest" description="Disordered" evidence="4">
    <location>
        <begin position="1"/>
        <end position="29"/>
    </location>
</feature>
<protein>
    <submittedName>
        <fullName evidence="8">Aste57867_18425 protein</fullName>
    </submittedName>
</protein>
<dbReference type="Pfam" id="PF00249">
    <property type="entry name" value="Myb_DNA-binding"/>
    <property type="match status" value="1"/>
</dbReference>
<dbReference type="OrthoDB" id="72460at2759"/>
<dbReference type="GO" id="GO:0003677">
    <property type="term" value="F:DNA binding"/>
    <property type="evidence" value="ECO:0007669"/>
    <property type="project" value="InterPro"/>
</dbReference>
<feature type="domain" description="HTH myb-type" evidence="6">
    <location>
        <begin position="22"/>
        <end position="77"/>
    </location>
</feature>
<dbReference type="SUPFAM" id="SSF46689">
    <property type="entry name" value="Homeodomain-like"/>
    <property type="match status" value="1"/>
</dbReference>
<evidence type="ECO:0000313" key="8">
    <source>
        <dbReference type="EMBL" id="VFT95161.1"/>
    </source>
</evidence>
<feature type="compositionally biased region" description="Basic and acidic residues" evidence="4">
    <location>
        <begin position="18"/>
        <end position="29"/>
    </location>
</feature>
<dbReference type="InterPro" id="IPR009057">
    <property type="entry name" value="Homeodomain-like_sf"/>
</dbReference>
<organism evidence="8 9">
    <name type="scientific">Aphanomyces stellatus</name>
    <dbReference type="NCBI Taxonomy" id="120398"/>
    <lineage>
        <taxon>Eukaryota</taxon>
        <taxon>Sar</taxon>
        <taxon>Stramenopiles</taxon>
        <taxon>Oomycota</taxon>
        <taxon>Saprolegniomycetes</taxon>
        <taxon>Saprolegniales</taxon>
        <taxon>Verrucalvaceae</taxon>
        <taxon>Aphanomyces</taxon>
    </lineage>
</organism>
<feature type="compositionally biased region" description="Low complexity" evidence="4">
    <location>
        <begin position="7"/>
        <end position="16"/>
    </location>
</feature>